<evidence type="ECO:0000259" key="9">
    <source>
        <dbReference type="Pfam" id="PF01545"/>
    </source>
</evidence>
<evidence type="ECO:0000256" key="5">
    <source>
        <dbReference type="ARBA" id="ARBA00022989"/>
    </source>
</evidence>
<comment type="similarity">
    <text evidence="2">Belongs to the cation diffusion facilitator (CDF) transporter (TC 2.A.4) family.</text>
</comment>
<evidence type="ECO:0000256" key="6">
    <source>
        <dbReference type="ARBA" id="ARBA00023136"/>
    </source>
</evidence>
<dbReference type="InterPro" id="IPR050291">
    <property type="entry name" value="CDF_Transporter"/>
</dbReference>
<evidence type="ECO:0000256" key="4">
    <source>
        <dbReference type="ARBA" id="ARBA00022692"/>
    </source>
</evidence>
<evidence type="ECO:0000256" key="3">
    <source>
        <dbReference type="ARBA" id="ARBA00022448"/>
    </source>
</evidence>
<evidence type="ECO:0000313" key="11">
    <source>
        <dbReference type="EMBL" id="MFD0920473.1"/>
    </source>
</evidence>
<dbReference type="RefSeq" id="WP_263248054.1">
    <property type="nucleotide sequence ID" value="NZ_BAABLT010000005.1"/>
</dbReference>
<dbReference type="PANTHER" id="PTHR43840">
    <property type="entry name" value="MITOCHONDRIAL METAL TRANSPORTER 1-RELATED"/>
    <property type="match status" value="1"/>
</dbReference>
<feature type="compositionally biased region" description="Basic residues" evidence="7">
    <location>
        <begin position="1"/>
        <end position="16"/>
    </location>
</feature>
<dbReference type="Proteomes" id="UP001597018">
    <property type="component" value="Unassembled WGS sequence"/>
</dbReference>
<accession>A0ABW3FS30</accession>
<comment type="subcellular location">
    <subcellularLocation>
        <location evidence="1">Membrane</location>
        <topology evidence="1">Multi-pass membrane protein</topology>
    </subcellularLocation>
</comment>
<dbReference type="InterPro" id="IPR058533">
    <property type="entry name" value="Cation_efflux_TM"/>
</dbReference>
<dbReference type="Pfam" id="PF01545">
    <property type="entry name" value="Cation_efflux"/>
    <property type="match status" value="1"/>
</dbReference>
<evidence type="ECO:0000256" key="1">
    <source>
        <dbReference type="ARBA" id="ARBA00004141"/>
    </source>
</evidence>
<protein>
    <submittedName>
        <fullName evidence="11">Cation diffusion facilitator family transporter</fullName>
    </submittedName>
</protein>
<evidence type="ECO:0000256" key="8">
    <source>
        <dbReference type="SAM" id="Phobius"/>
    </source>
</evidence>
<gene>
    <name evidence="11" type="ORF">ACFQ16_12040</name>
</gene>
<dbReference type="InterPro" id="IPR027470">
    <property type="entry name" value="Cation_efflux_CTD"/>
</dbReference>
<keyword evidence="4 8" id="KW-0812">Transmembrane</keyword>
<proteinExistence type="inferred from homology"/>
<feature type="transmembrane region" description="Helical" evidence="8">
    <location>
        <begin position="135"/>
        <end position="152"/>
    </location>
</feature>
<organism evidence="11 12">
    <name type="scientific">Saccharopolyspora rosea</name>
    <dbReference type="NCBI Taxonomy" id="524884"/>
    <lineage>
        <taxon>Bacteria</taxon>
        <taxon>Bacillati</taxon>
        <taxon>Actinomycetota</taxon>
        <taxon>Actinomycetes</taxon>
        <taxon>Pseudonocardiales</taxon>
        <taxon>Pseudonocardiaceae</taxon>
        <taxon>Saccharopolyspora</taxon>
    </lineage>
</organism>
<dbReference type="InterPro" id="IPR036837">
    <property type="entry name" value="Cation_efflux_CTD_sf"/>
</dbReference>
<dbReference type="Gene3D" id="1.20.1510.10">
    <property type="entry name" value="Cation efflux protein transmembrane domain"/>
    <property type="match status" value="1"/>
</dbReference>
<evidence type="ECO:0000256" key="7">
    <source>
        <dbReference type="SAM" id="MobiDB-lite"/>
    </source>
</evidence>
<dbReference type="SUPFAM" id="SSF160240">
    <property type="entry name" value="Cation efflux protein cytoplasmic domain-like"/>
    <property type="match status" value="1"/>
</dbReference>
<feature type="transmembrane region" description="Helical" evidence="8">
    <location>
        <begin position="32"/>
        <end position="58"/>
    </location>
</feature>
<dbReference type="InterPro" id="IPR002524">
    <property type="entry name" value="Cation_efflux"/>
</dbReference>
<keyword evidence="6 8" id="KW-0472">Membrane</keyword>
<dbReference type="Pfam" id="PF16916">
    <property type="entry name" value="ZT_dimer"/>
    <property type="match status" value="1"/>
</dbReference>
<feature type="domain" description="Cation efflux protein transmembrane" evidence="9">
    <location>
        <begin position="33"/>
        <end position="219"/>
    </location>
</feature>
<feature type="transmembrane region" description="Helical" evidence="8">
    <location>
        <begin position="104"/>
        <end position="123"/>
    </location>
</feature>
<keyword evidence="5 8" id="KW-1133">Transmembrane helix</keyword>
<feature type="region of interest" description="Disordered" evidence="7">
    <location>
        <begin position="1"/>
        <end position="22"/>
    </location>
</feature>
<name>A0ABW3FS30_9PSEU</name>
<keyword evidence="12" id="KW-1185">Reference proteome</keyword>
<dbReference type="Gene3D" id="3.30.70.1350">
    <property type="entry name" value="Cation efflux protein, cytoplasmic domain"/>
    <property type="match status" value="1"/>
</dbReference>
<evidence type="ECO:0000313" key="12">
    <source>
        <dbReference type="Proteomes" id="UP001597018"/>
    </source>
</evidence>
<feature type="domain" description="Cation efflux protein cytoplasmic" evidence="10">
    <location>
        <begin position="236"/>
        <end position="305"/>
    </location>
</feature>
<dbReference type="InterPro" id="IPR027469">
    <property type="entry name" value="Cation_efflux_TMD_sf"/>
</dbReference>
<dbReference type="NCBIfam" id="TIGR01297">
    <property type="entry name" value="CDF"/>
    <property type="match status" value="1"/>
</dbReference>
<comment type="caution">
    <text evidence="11">The sequence shown here is derived from an EMBL/GenBank/DDBJ whole genome shotgun (WGS) entry which is preliminary data.</text>
</comment>
<dbReference type="SUPFAM" id="SSF161111">
    <property type="entry name" value="Cation efflux protein transmembrane domain-like"/>
    <property type="match status" value="1"/>
</dbReference>
<keyword evidence="3" id="KW-0813">Transport</keyword>
<sequence>MSAHRKDRPAVPHHHGPHVDDTLAASRDGMRALLVSAAGLLATALGQAVLVAATGSVALLGDTVHNAADALTAVPLAAAFLLARRAPSRRFTYGLGRAEDLAGLVVLAVIAASAVATGVEAVSRFAEPRDVAHPGWVAAAGVLGFLGNELVARHRMRVGRRIGSAALVADGVHARADGFTSLAVVASAGGAALGWWWADPVVGLLITAAIVAALRNSATEVLGRVLDAVDPGLVTRAERELAATPGVRGVSAFRMRWVGHRLHAESEVDVDPALTLAEAHRIAHSAEHRLLHALPVRSALIHAHPAGAHEPPSRR</sequence>
<dbReference type="EMBL" id="JBHTIW010000007">
    <property type="protein sequence ID" value="MFD0920473.1"/>
    <property type="molecule type" value="Genomic_DNA"/>
</dbReference>
<evidence type="ECO:0000259" key="10">
    <source>
        <dbReference type="Pfam" id="PF16916"/>
    </source>
</evidence>
<reference evidence="12" key="1">
    <citation type="journal article" date="2019" name="Int. J. Syst. Evol. Microbiol.">
        <title>The Global Catalogue of Microorganisms (GCM) 10K type strain sequencing project: providing services to taxonomists for standard genome sequencing and annotation.</title>
        <authorList>
            <consortium name="The Broad Institute Genomics Platform"/>
            <consortium name="The Broad Institute Genome Sequencing Center for Infectious Disease"/>
            <person name="Wu L."/>
            <person name="Ma J."/>
        </authorList>
    </citation>
    <scope>NUCLEOTIDE SEQUENCE [LARGE SCALE GENOMIC DNA]</scope>
    <source>
        <strain evidence="12">CCUG 56401</strain>
    </source>
</reference>
<feature type="transmembrane region" description="Helical" evidence="8">
    <location>
        <begin position="64"/>
        <end position="83"/>
    </location>
</feature>
<dbReference type="PANTHER" id="PTHR43840:SF15">
    <property type="entry name" value="MITOCHONDRIAL METAL TRANSPORTER 1-RELATED"/>
    <property type="match status" value="1"/>
</dbReference>
<evidence type="ECO:0000256" key="2">
    <source>
        <dbReference type="ARBA" id="ARBA00008114"/>
    </source>
</evidence>